<dbReference type="Proteomes" id="UP001158087">
    <property type="component" value="Unassembled WGS sequence"/>
</dbReference>
<accession>A0AA42GYN7</accession>
<dbReference type="AlphaFoldDB" id="A0AA42GYN7"/>
<name>A0AA42GYN7_9HYPH</name>
<proteinExistence type="predicted"/>
<reference evidence="1" key="1">
    <citation type="submission" date="2022-09" db="EMBL/GenBank/DDBJ databases">
        <title>Intensive care unit water sources are persistently colonized with multi-drug resistant bacteria and are the site of extensive horizontal gene transfer of antibiotic resistance genes.</title>
        <authorList>
            <person name="Diorio-Toth L."/>
        </authorList>
    </citation>
    <scope>NUCLEOTIDE SEQUENCE</scope>
    <source>
        <strain evidence="1">GD04153</strain>
    </source>
</reference>
<comment type="caution">
    <text evidence="1">The sequence shown here is derived from an EMBL/GenBank/DDBJ whole genome shotgun (WGS) entry which is preliminary data.</text>
</comment>
<protein>
    <submittedName>
        <fullName evidence="1">Uncharacterized protein</fullName>
    </submittedName>
</protein>
<sequence>MGNVIYLDRAARAKQETKAMATQLRRIKQRQSIGDPAVPANDNEDFPLLAVLRRDKLHGFIELVMRYRRLVAIAEAEPLKGQDYGYDADLHAAQESKRLKGVEDVEAAAARNWEGGVKGGEIEYSGKLRRSKGAYALPAMRKVNVKVDAYFENDDGTMPIPKTGKTPSLSLKFTDDLLLEKIDTRPILAYLRSRLGPLLEPFEDAVLGGQTLAEIGEKDGFKHKQATAAGRSLVFRGLAAVQGAMDDLELHPLAYRNIWNIAQPA</sequence>
<organism evidence="1 2">
    <name type="scientific">Brucella intermedia GD04153</name>
    <dbReference type="NCBI Taxonomy" id="2975438"/>
    <lineage>
        <taxon>Bacteria</taxon>
        <taxon>Pseudomonadati</taxon>
        <taxon>Pseudomonadota</taxon>
        <taxon>Alphaproteobacteria</taxon>
        <taxon>Hyphomicrobiales</taxon>
        <taxon>Brucellaceae</taxon>
        <taxon>Brucella/Ochrobactrum group</taxon>
        <taxon>Brucella</taxon>
    </lineage>
</organism>
<evidence type="ECO:0000313" key="2">
    <source>
        <dbReference type="Proteomes" id="UP001158087"/>
    </source>
</evidence>
<dbReference type="EMBL" id="JAODYY010000007">
    <property type="protein sequence ID" value="MDH0125433.1"/>
    <property type="molecule type" value="Genomic_DNA"/>
</dbReference>
<evidence type="ECO:0000313" key="1">
    <source>
        <dbReference type="EMBL" id="MDH0125433.1"/>
    </source>
</evidence>
<gene>
    <name evidence="1" type="ORF">N7376_15605</name>
</gene>